<dbReference type="GO" id="GO:0004822">
    <property type="term" value="F:isoleucine-tRNA ligase activity"/>
    <property type="evidence" value="ECO:0007669"/>
    <property type="project" value="UniProtKB-UniRule"/>
</dbReference>
<evidence type="ECO:0000256" key="1">
    <source>
        <dbReference type="ARBA" id="ARBA00006887"/>
    </source>
</evidence>
<dbReference type="GO" id="GO:0008270">
    <property type="term" value="F:zinc ion binding"/>
    <property type="evidence" value="ECO:0007669"/>
    <property type="project" value="UniProtKB-UniRule"/>
</dbReference>
<dbReference type="GO" id="GO:0005829">
    <property type="term" value="C:cytosol"/>
    <property type="evidence" value="ECO:0007669"/>
    <property type="project" value="TreeGrafter"/>
</dbReference>
<dbReference type="AlphaFoldDB" id="B0TGP2"/>
<comment type="catalytic activity">
    <reaction evidence="9 10">
        <text>tRNA(Ile) + L-isoleucine + ATP = L-isoleucyl-tRNA(Ile) + AMP + diphosphate</text>
        <dbReference type="Rhea" id="RHEA:11060"/>
        <dbReference type="Rhea" id="RHEA-COMP:9666"/>
        <dbReference type="Rhea" id="RHEA-COMP:9695"/>
        <dbReference type="ChEBI" id="CHEBI:30616"/>
        <dbReference type="ChEBI" id="CHEBI:33019"/>
        <dbReference type="ChEBI" id="CHEBI:58045"/>
        <dbReference type="ChEBI" id="CHEBI:78442"/>
        <dbReference type="ChEBI" id="CHEBI:78528"/>
        <dbReference type="ChEBI" id="CHEBI:456215"/>
        <dbReference type="EC" id="6.1.1.5"/>
    </reaction>
</comment>
<dbReference type="PANTHER" id="PTHR42765:SF1">
    <property type="entry name" value="ISOLEUCINE--TRNA LIGASE, MITOCHONDRIAL"/>
    <property type="match status" value="1"/>
</dbReference>
<dbReference type="InterPro" id="IPR002300">
    <property type="entry name" value="aa-tRNA-synth_Ia"/>
</dbReference>
<dbReference type="Gene3D" id="1.10.10.830">
    <property type="entry name" value="Ile-tRNA synthetase CP2 domain-like"/>
    <property type="match status" value="1"/>
</dbReference>
<dbReference type="CDD" id="cd07960">
    <property type="entry name" value="Anticodon_Ia_Ile_BEm"/>
    <property type="match status" value="1"/>
</dbReference>
<dbReference type="Pfam" id="PF06827">
    <property type="entry name" value="zf-FPG_IleRS"/>
    <property type="match status" value="1"/>
</dbReference>
<evidence type="ECO:0000256" key="5">
    <source>
        <dbReference type="ARBA" id="ARBA00022840"/>
    </source>
</evidence>
<keyword evidence="10" id="KW-0479">Metal-binding</keyword>
<dbReference type="EMBL" id="CP000930">
    <property type="protein sequence ID" value="ABZ84653.1"/>
    <property type="molecule type" value="Genomic_DNA"/>
</dbReference>
<sequence>MNGKESPDYGKTLNLPRTEFPMRANLPKREPEIIKFWEEIDLYREVAKANAGKPKFILHDGPPYANGEIHLGHTLNKVLKDFIVKFHSMDGFDAPYVPGWDTHGLPIEQQAIKTLGLNRHAVSTVEFRRRCQEYALKYVDVQREGFKRLGVRGDWENPYITLKPEFEAAQIGVFGEMAKKGYIYKGLKPVYWCASCETALAEAEVEYADKESPSIYVKFPVKDLKGLFDAKDAYVVIWTTTPWTLPANVAVTVHPEFAYVLVRFGGDRLIVAKELLAKFMADTGLEGGQVEQTFIGKDLERLVCQHPFFERDSLLILGEHVTLEQGTGCVHTAPGHGVEDFQVGKAYGLEVISPVDNRGKFTAEGGIFAGMTTTQANPAVIEELKQRGLLIRAGKIKHQYPHCWRCKHPILFRATEQWFASIDGFRKEALEAIDKVRWIPAWGRDRIYNMVADRGDWCISRQRTWGVPIPIFYCADCGAAIINDETISHIQGLFREHGSDVWFAREADDLVPPGLTCGHCGHGKFRKEADIMDVWFDSGSSHAAVLETHKDLHFPADLYLEGSDQHRGWFNSSLSTAVATKGTAPYKAVLTHGFLVDEQGRKMSKSLGNGVEPQDVIKDMGADILRLWVASVDYRTDVAASPNIMRQTADGYRKIRNTFRYFLGNLYDFDPKADAVAYEDMIELDRWAMMLLHKLIQRVTAACRNYEFHLVYHAVHNFCAVDMSAIYLDIIKDRLYASPAKSQARRSAQTVLYHTADALVRMLAPFISFTAEEVWGYLPGAKERAKTVQTAGWPEADSRYIDAALADKMERLLDIRAVVSKALETARQAKVIGHSLEAQVRLFVDADLRSFLEGEDLATFFIVSSVVLADAPVGAFSEADVAGLAVEVAKAPGQKCERCWIYSEAVGANKARPTICPRCAAALEEEIPQATAPVHS</sequence>
<feature type="short sequence motif" description="'KMSKS' region" evidence="10">
    <location>
        <begin position="602"/>
        <end position="606"/>
    </location>
</feature>
<feature type="binding site" evidence="10">
    <location>
        <position position="919"/>
    </location>
    <ligand>
        <name>Zn(2+)</name>
        <dbReference type="ChEBI" id="CHEBI:29105"/>
    </ligand>
</feature>
<comment type="subunit">
    <text evidence="10">Monomer.</text>
</comment>
<feature type="domain" description="Aminoacyl-tRNA synthetase class Ia" evidence="11">
    <location>
        <begin position="33"/>
        <end position="639"/>
    </location>
</feature>
<feature type="binding site" evidence="10">
    <location>
        <position position="916"/>
    </location>
    <ligand>
        <name>Zn(2+)</name>
        <dbReference type="ChEBI" id="CHEBI:29105"/>
    </ligand>
</feature>
<organism evidence="14 15">
    <name type="scientific">Heliobacterium modesticaldum (strain ATCC 51547 / Ice1)</name>
    <dbReference type="NCBI Taxonomy" id="498761"/>
    <lineage>
        <taxon>Bacteria</taxon>
        <taxon>Bacillati</taxon>
        <taxon>Bacillota</taxon>
        <taxon>Clostridia</taxon>
        <taxon>Eubacteriales</taxon>
        <taxon>Heliobacteriaceae</taxon>
        <taxon>Heliomicrobium</taxon>
    </lineage>
</organism>
<dbReference type="Gene3D" id="1.10.730.20">
    <property type="match status" value="1"/>
</dbReference>
<dbReference type="GO" id="GO:0000049">
    <property type="term" value="F:tRNA binding"/>
    <property type="evidence" value="ECO:0007669"/>
    <property type="project" value="InterPro"/>
</dbReference>
<dbReference type="SUPFAM" id="SSF47323">
    <property type="entry name" value="Anticodon-binding domain of a subclass of class I aminoacyl-tRNA synthetases"/>
    <property type="match status" value="1"/>
</dbReference>
<evidence type="ECO:0000256" key="7">
    <source>
        <dbReference type="ARBA" id="ARBA00023146"/>
    </source>
</evidence>
<accession>B0TGP2</accession>
<dbReference type="InterPro" id="IPR009080">
    <property type="entry name" value="tRNAsynth_Ia_anticodon-bd"/>
</dbReference>
<dbReference type="InterPro" id="IPR001412">
    <property type="entry name" value="aa-tRNA-synth_I_CS"/>
</dbReference>
<feature type="short sequence motif" description="'HIGH' region" evidence="10">
    <location>
        <begin position="63"/>
        <end position="73"/>
    </location>
</feature>
<dbReference type="CDD" id="cd00818">
    <property type="entry name" value="IleRS_core"/>
    <property type="match status" value="1"/>
</dbReference>
<feature type="binding site" evidence="10">
    <location>
        <position position="561"/>
    </location>
    <ligand>
        <name>L-isoleucyl-5'-AMP</name>
        <dbReference type="ChEBI" id="CHEBI:178002"/>
    </ligand>
</feature>
<proteinExistence type="inferred from homology"/>
<gene>
    <name evidence="10 14" type="primary">ileS</name>
    <name evidence="14" type="ORF">HM1_2096</name>
</gene>
<dbReference type="FunFam" id="3.90.740.10:FF:000006">
    <property type="entry name" value="Isoleucine--tRNA ligase"/>
    <property type="match status" value="1"/>
</dbReference>
<evidence type="ECO:0000256" key="9">
    <source>
        <dbReference type="ARBA" id="ARBA00048359"/>
    </source>
</evidence>
<reference evidence="14 15" key="1">
    <citation type="journal article" date="2008" name="J. Bacteriol.">
        <title>The genome of Heliobacterium modesticaldum, a phototrophic representative of the Firmicutes containing the simplest photosynthetic apparatus.</title>
        <authorList>
            <person name="Sattley W.M."/>
            <person name="Madigan M.T."/>
            <person name="Swingley W.D."/>
            <person name="Cheung P.C."/>
            <person name="Clocksin K.M."/>
            <person name="Conrad A.L."/>
            <person name="Dejesa L.C."/>
            <person name="Honchak B.M."/>
            <person name="Jung D.O."/>
            <person name="Karbach L.E."/>
            <person name="Kurdoglu A."/>
            <person name="Lahiri S."/>
            <person name="Mastrian S.D."/>
            <person name="Page L.E."/>
            <person name="Taylor H.L."/>
            <person name="Wang Z.T."/>
            <person name="Raymond J."/>
            <person name="Chen M."/>
            <person name="Blankenship R.E."/>
            <person name="Touchman J.W."/>
        </authorList>
    </citation>
    <scope>NUCLEOTIDE SEQUENCE [LARGE SCALE GENOMIC DNA]</scope>
    <source>
        <strain evidence="15">ATCC 51547 / Ice1</strain>
    </source>
</reference>
<evidence type="ECO:0000256" key="2">
    <source>
        <dbReference type="ARBA" id="ARBA00022490"/>
    </source>
</evidence>
<evidence type="ECO:0000256" key="3">
    <source>
        <dbReference type="ARBA" id="ARBA00022598"/>
    </source>
</evidence>
<protein>
    <recommendedName>
        <fullName evidence="10">Isoleucine--tRNA ligase</fullName>
        <ecNumber evidence="10">6.1.1.5</ecNumber>
    </recommendedName>
    <alternativeName>
        <fullName evidence="10">Isoleucyl-tRNA synthetase</fullName>
        <shortName evidence="10">IleRS</shortName>
    </alternativeName>
</protein>
<dbReference type="PROSITE" id="PS00178">
    <property type="entry name" value="AA_TRNA_LIGASE_I"/>
    <property type="match status" value="1"/>
</dbReference>
<feature type="binding site" evidence="10">
    <location>
        <position position="605"/>
    </location>
    <ligand>
        <name>ATP</name>
        <dbReference type="ChEBI" id="CHEBI:30616"/>
    </ligand>
</feature>
<evidence type="ECO:0000259" key="11">
    <source>
        <dbReference type="Pfam" id="PF00133"/>
    </source>
</evidence>
<dbReference type="EC" id="6.1.1.5" evidence="10"/>
<evidence type="ECO:0000256" key="8">
    <source>
        <dbReference type="ARBA" id="ARBA00025217"/>
    </source>
</evidence>
<comment type="domain">
    <text evidence="10">IleRS has two distinct active sites: one for aminoacylation and one for editing. The misactivated valine is translocated from the active site to the editing site, which sterically excludes the correctly activated isoleucine. The single editing site contains two valyl binding pockets, one specific for each substrate (Val-AMP or Val-tRNA(Ile)).</text>
</comment>
<comment type="function">
    <text evidence="8 10">Catalyzes the attachment of isoleucine to tRNA(Ile). As IleRS can inadvertently accommodate and process structurally similar amino acids such as valine, to avoid such errors it has two additional distinct tRNA(Ile)-dependent editing activities. One activity is designated as 'pretransfer' editing and involves the hydrolysis of activated Val-AMP. The other activity is designated 'posttransfer' editing and involves deacylation of mischarged Val-tRNA(Ile).</text>
</comment>
<name>B0TGP2_HELMI</name>
<evidence type="ECO:0000313" key="14">
    <source>
        <dbReference type="EMBL" id="ABZ84653.1"/>
    </source>
</evidence>
<dbReference type="PANTHER" id="PTHR42765">
    <property type="entry name" value="SOLEUCYL-TRNA SYNTHETASE"/>
    <property type="match status" value="1"/>
</dbReference>
<keyword evidence="7 10" id="KW-0030">Aminoacyl-tRNA synthetase</keyword>
<dbReference type="eggNOG" id="COG0060">
    <property type="taxonomic scope" value="Bacteria"/>
</dbReference>
<feature type="domain" description="Zinc finger FPG/IleRS-type" evidence="12">
    <location>
        <begin position="893"/>
        <end position="920"/>
    </location>
</feature>
<evidence type="ECO:0000313" key="15">
    <source>
        <dbReference type="Proteomes" id="UP000008550"/>
    </source>
</evidence>
<dbReference type="PRINTS" id="PR00984">
    <property type="entry name" value="TRNASYNTHILE"/>
</dbReference>
<dbReference type="InterPro" id="IPR009008">
    <property type="entry name" value="Val/Leu/Ile-tRNA-synth_edit"/>
</dbReference>
<dbReference type="InterPro" id="IPR050081">
    <property type="entry name" value="Ile-tRNA_ligase"/>
</dbReference>
<dbReference type="GO" id="GO:0002161">
    <property type="term" value="F:aminoacyl-tRNA deacylase activity"/>
    <property type="evidence" value="ECO:0007669"/>
    <property type="project" value="InterPro"/>
</dbReference>
<dbReference type="KEGG" id="hmo:HM1_2096"/>
<dbReference type="GO" id="GO:0005524">
    <property type="term" value="F:ATP binding"/>
    <property type="evidence" value="ECO:0007669"/>
    <property type="project" value="UniProtKB-UniRule"/>
</dbReference>
<dbReference type="STRING" id="498761.HM1_2096"/>
<dbReference type="InterPro" id="IPR013155">
    <property type="entry name" value="M/V/L/I-tRNA-synth_anticd-bd"/>
</dbReference>
<dbReference type="InterPro" id="IPR023585">
    <property type="entry name" value="Ile-tRNA-ligase_type1"/>
</dbReference>
<dbReference type="HAMAP" id="MF_02002">
    <property type="entry name" value="Ile_tRNA_synth_type1"/>
    <property type="match status" value="1"/>
</dbReference>
<dbReference type="FunFam" id="3.40.50.620:FF:000152">
    <property type="entry name" value="Isoleucine--tRNA ligase"/>
    <property type="match status" value="1"/>
</dbReference>
<dbReference type="SUPFAM" id="SSF50677">
    <property type="entry name" value="ValRS/IleRS/LeuRS editing domain"/>
    <property type="match status" value="1"/>
</dbReference>
<feature type="binding site" evidence="10">
    <location>
        <position position="896"/>
    </location>
    <ligand>
        <name>Zn(2+)</name>
        <dbReference type="ChEBI" id="CHEBI:29105"/>
    </ligand>
</feature>
<feature type="domain" description="Methionyl/Valyl/Leucyl/Isoleucyl-tRNA synthetase anticodon-binding" evidence="13">
    <location>
        <begin position="685"/>
        <end position="841"/>
    </location>
</feature>
<evidence type="ECO:0000259" key="12">
    <source>
        <dbReference type="Pfam" id="PF06827"/>
    </source>
</evidence>
<dbReference type="Pfam" id="PF08264">
    <property type="entry name" value="Anticodon_1"/>
    <property type="match status" value="1"/>
</dbReference>
<evidence type="ECO:0000256" key="6">
    <source>
        <dbReference type="ARBA" id="ARBA00022917"/>
    </source>
</evidence>
<keyword evidence="6 10" id="KW-0648">Protein biosynthesis</keyword>
<dbReference type="GO" id="GO:0006428">
    <property type="term" value="P:isoleucyl-tRNA aminoacylation"/>
    <property type="evidence" value="ECO:0007669"/>
    <property type="project" value="UniProtKB-UniRule"/>
</dbReference>
<keyword evidence="4 10" id="KW-0547">Nucleotide-binding</keyword>
<comment type="similarity">
    <text evidence="1 10">Belongs to the class-I aminoacyl-tRNA synthetase family. IleS type 1 subfamily.</text>
</comment>
<dbReference type="InterPro" id="IPR014729">
    <property type="entry name" value="Rossmann-like_a/b/a_fold"/>
</dbReference>
<feature type="binding site" evidence="10">
    <location>
        <position position="899"/>
    </location>
    <ligand>
        <name>Zn(2+)</name>
        <dbReference type="ChEBI" id="CHEBI:29105"/>
    </ligand>
</feature>
<dbReference type="Gene3D" id="3.40.50.620">
    <property type="entry name" value="HUPs"/>
    <property type="match status" value="2"/>
</dbReference>
<dbReference type="Pfam" id="PF00133">
    <property type="entry name" value="tRNA-synt_1"/>
    <property type="match status" value="1"/>
</dbReference>
<dbReference type="HOGENOM" id="CLU_001493_7_0_9"/>
<keyword evidence="5 10" id="KW-0067">ATP-binding</keyword>
<evidence type="ECO:0000256" key="10">
    <source>
        <dbReference type="HAMAP-Rule" id="MF_02002"/>
    </source>
</evidence>
<dbReference type="NCBIfam" id="TIGR00392">
    <property type="entry name" value="ileS"/>
    <property type="match status" value="1"/>
</dbReference>
<keyword evidence="2 10" id="KW-0963">Cytoplasm</keyword>
<dbReference type="SUPFAM" id="SSF52374">
    <property type="entry name" value="Nucleotidylyl transferase"/>
    <property type="match status" value="1"/>
</dbReference>
<dbReference type="InterPro" id="IPR002301">
    <property type="entry name" value="Ile-tRNA-ligase"/>
</dbReference>
<dbReference type="Proteomes" id="UP000008550">
    <property type="component" value="Chromosome"/>
</dbReference>
<dbReference type="InterPro" id="IPR010663">
    <property type="entry name" value="Znf_FPG/IleRS"/>
</dbReference>
<keyword evidence="10" id="KW-0862">Zinc</keyword>
<evidence type="ECO:0000259" key="13">
    <source>
        <dbReference type="Pfam" id="PF08264"/>
    </source>
</evidence>
<comment type="cofactor">
    <cofactor evidence="10">
        <name>Zn(2+)</name>
        <dbReference type="ChEBI" id="CHEBI:29105"/>
    </cofactor>
    <text evidence="10">Binds 1 zinc ion per subunit.</text>
</comment>
<evidence type="ECO:0000256" key="4">
    <source>
        <dbReference type="ARBA" id="ARBA00022741"/>
    </source>
</evidence>
<keyword evidence="15" id="KW-1185">Reference proteome</keyword>
<dbReference type="InterPro" id="IPR033708">
    <property type="entry name" value="Anticodon_Ile_BEm"/>
</dbReference>
<dbReference type="FunFam" id="1.10.730.20:FF:000001">
    <property type="entry name" value="Isoleucine--tRNA ligase"/>
    <property type="match status" value="1"/>
</dbReference>
<comment type="subcellular location">
    <subcellularLocation>
        <location evidence="10">Cytoplasm</location>
    </subcellularLocation>
</comment>
<keyword evidence="3 10" id="KW-0436">Ligase</keyword>